<feature type="transmembrane region" description="Helical" evidence="7">
    <location>
        <begin position="167"/>
        <end position="188"/>
    </location>
</feature>
<feature type="transmembrane region" description="Helical" evidence="7">
    <location>
        <begin position="194"/>
        <end position="213"/>
    </location>
</feature>
<protein>
    <submittedName>
        <fullName evidence="9">Putative MFS-type transporter protein</fullName>
    </submittedName>
</protein>
<dbReference type="PANTHER" id="PTHR23521:SF2">
    <property type="entry name" value="TRANSPORTER MFS SUPERFAMILY"/>
    <property type="match status" value="1"/>
</dbReference>
<feature type="transmembrane region" description="Helical" evidence="7">
    <location>
        <begin position="301"/>
        <end position="318"/>
    </location>
</feature>
<organism evidence="9 10">
    <name type="scientific">Rhizobium freirei PRF 81</name>
    <dbReference type="NCBI Taxonomy" id="363754"/>
    <lineage>
        <taxon>Bacteria</taxon>
        <taxon>Pseudomonadati</taxon>
        <taxon>Pseudomonadota</taxon>
        <taxon>Alphaproteobacteria</taxon>
        <taxon>Hyphomicrobiales</taxon>
        <taxon>Rhizobiaceae</taxon>
        <taxon>Rhizobium/Agrobacterium group</taxon>
        <taxon>Rhizobium</taxon>
    </lineage>
</organism>
<feature type="transmembrane region" description="Helical" evidence="7">
    <location>
        <begin position="234"/>
        <end position="257"/>
    </location>
</feature>
<evidence type="ECO:0000259" key="8">
    <source>
        <dbReference type="PROSITE" id="PS50850"/>
    </source>
</evidence>
<sequence length="418" mass="44406">MAEPCLSVSHVRIDSPAIRSKDPFMLEPTNDKAGHVEEIHWPSLVAAIASVSAVGIAIGLGLPLLSIILEKRGIPSSLIGLNTAMMGVAAMLAAIITTKLAHRFGVVQTMIWAVILSALSSLGFYYAENLLLWFPLRIIFHGSTTTLFILSEFWINAASPPSKRGFVLGLYSTVFSLGFAAGPLLFSLVGSEGLMPFVIGACIILAAAIPIFIARNESPLVDEKPELHFVRYIFLVPTATAAVFVFGAVTVGGGSLFTSYATRLGFNESQAALLLTVMGVGNFVFQIPLGLLADRMRDKRPLLSIMALIGFVGALLLPSLSSNWIILAVILLFWGGCVSGMYTVGLSHLGTRLTGADLVAANAAFVFCYAIGMVLGPPTIGTAMDLANPSGFAWAVAFFFGLYVLLSGIRLLFMGNRG</sequence>
<dbReference type="AlphaFoldDB" id="N6TZY7"/>
<feature type="transmembrane region" description="Helical" evidence="7">
    <location>
        <begin position="44"/>
        <end position="68"/>
    </location>
</feature>
<feature type="transmembrane region" description="Helical" evidence="7">
    <location>
        <begin position="109"/>
        <end position="127"/>
    </location>
</feature>
<keyword evidence="6 7" id="KW-0472">Membrane</keyword>
<dbReference type="InterPro" id="IPR011701">
    <property type="entry name" value="MFS"/>
</dbReference>
<dbReference type="GO" id="GO:0005886">
    <property type="term" value="C:plasma membrane"/>
    <property type="evidence" value="ECO:0007669"/>
    <property type="project" value="UniProtKB-SubCell"/>
</dbReference>
<reference evidence="9 10" key="1">
    <citation type="journal article" date="2012" name="BMC Genomics">
        <title>Genomic basis of broad host range and environmental adaptability of Rhizobium tropici CIAT 899 and Rhizobium sp. PRF 81 which are used in inoculants for common bean (Phaseolus vulgaris L.).</title>
        <authorList>
            <person name="Ormeno-Orrillo E."/>
            <person name="Menna P."/>
            <person name="Almeida L.G."/>
            <person name="Ollero F.J."/>
            <person name="Nicolas M.F."/>
            <person name="Pains Rodrigues E."/>
            <person name="Shigueyoshi Nakatani A."/>
            <person name="Silva Batista J.S."/>
            <person name="Oliveira Chueire L.M."/>
            <person name="Souza R.C."/>
            <person name="Ribeiro Vasconcelos A.T."/>
            <person name="Megias M."/>
            <person name="Hungria M."/>
            <person name="Martinez-Romero E."/>
        </authorList>
    </citation>
    <scope>NUCLEOTIDE SEQUENCE [LARGE SCALE GENOMIC DNA]</scope>
    <source>
        <strain evidence="9 10">PRF 81</strain>
    </source>
</reference>
<feature type="transmembrane region" description="Helical" evidence="7">
    <location>
        <begin position="392"/>
        <end position="413"/>
    </location>
</feature>
<feature type="transmembrane region" description="Helical" evidence="7">
    <location>
        <begin position="269"/>
        <end position="289"/>
    </location>
</feature>
<dbReference type="InterPro" id="IPR001958">
    <property type="entry name" value="Tet-R_TetA/multi-R_MdtG-like"/>
</dbReference>
<comment type="caution">
    <text evidence="9">The sequence shown here is derived from an EMBL/GenBank/DDBJ whole genome shotgun (WGS) entry which is preliminary data.</text>
</comment>
<dbReference type="GO" id="GO:0022857">
    <property type="term" value="F:transmembrane transporter activity"/>
    <property type="evidence" value="ECO:0007669"/>
    <property type="project" value="InterPro"/>
</dbReference>
<dbReference type="CDD" id="cd17477">
    <property type="entry name" value="MFS_YcaD_like"/>
    <property type="match status" value="1"/>
</dbReference>
<accession>N6TZY7</accession>
<dbReference type="SUPFAM" id="SSF103473">
    <property type="entry name" value="MFS general substrate transporter"/>
    <property type="match status" value="1"/>
</dbReference>
<dbReference type="InterPro" id="IPR047200">
    <property type="entry name" value="MFS_YcaD-like"/>
</dbReference>
<feature type="domain" description="Major facilitator superfamily (MFS) profile" evidence="8">
    <location>
        <begin position="43"/>
        <end position="418"/>
    </location>
</feature>
<keyword evidence="10" id="KW-1185">Reference proteome</keyword>
<dbReference type="Proteomes" id="UP000012429">
    <property type="component" value="Unassembled WGS sequence"/>
</dbReference>
<evidence type="ECO:0000256" key="5">
    <source>
        <dbReference type="ARBA" id="ARBA00022989"/>
    </source>
</evidence>
<dbReference type="Pfam" id="PF07690">
    <property type="entry name" value="MFS_1"/>
    <property type="match status" value="1"/>
</dbReference>
<dbReference type="PATRIC" id="fig|363754.4.peg.4518"/>
<evidence type="ECO:0000256" key="4">
    <source>
        <dbReference type="ARBA" id="ARBA00022692"/>
    </source>
</evidence>
<evidence type="ECO:0000313" key="10">
    <source>
        <dbReference type="Proteomes" id="UP000012429"/>
    </source>
</evidence>
<keyword evidence="3" id="KW-1003">Cell membrane</keyword>
<dbReference type="InterPro" id="IPR020846">
    <property type="entry name" value="MFS_dom"/>
</dbReference>
<dbReference type="EMBL" id="AQHN01000077">
    <property type="protein sequence ID" value="ENN85964.1"/>
    <property type="molecule type" value="Genomic_DNA"/>
</dbReference>
<dbReference type="InterPro" id="IPR036259">
    <property type="entry name" value="MFS_trans_sf"/>
</dbReference>
<evidence type="ECO:0000256" key="1">
    <source>
        <dbReference type="ARBA" id="ARBA00004651"/>
    </source>
</evidence>
<evidence type="ECO:0000313" key="9">
    <source>
        <dbReference type="EMBL" id="ENN85964.1"/>
    </source>
</evidence>
<feature type="transmembrane region" description="Helical" evidence="7">
    <location>
        <begin position="358"/>
        <end position="380"/>
    </location>
</feature>
<feature type="transmembrane region" description="Helical" evidence="7">
    <location>
        <begin position="324"/>
        <end position="346"/>
    </location>
</feature>
<comment type="subcellular location">
    <subcellularLocation>
        <location evidence="1">Cell membrane</location>
        <topology evidence="1">Multi-pass membrane protein</topology>
    </subcellularLocation>
</comment>
<feature type="transmembrane region" description="Helical" evidence="7">
    <location>
        <begin position="74"/>
        <end position="97"/>
    </location>
</feature>
<gene>
    <name evidence="9" type="ORF">RHSP_16397</name>
</gene>
<dbReference type="PRINTS" id="PR01035">
    <property type="entry name" value="TCRTETA"/>
</dbReference>
<dbReference type="PANTHER" id="PTHR23521">
    <property type="entry name" value="TRANSPORTER MFS SUPERFAMILY"/>
    <property type="match status" value="1"/>
</dbReference>
<keyword evidence="5 7" id="KW-1133">Transmembrane helix</keyword>
<keyword evidence="2" id="KW-0813">Transport</keyword>
<name>N6TZY7_9HYPH</name>
<evidence type="ECO:0000256" key="6">
    <source>
        <dbReference type="ARBA" id="ARBA00023136"/>
    </source>
</evidence>
<evidence type="ECO:0000256" key="7">
    <source>
        <dbReference type="SAM" id="Phobius"/>
    </source>
</evidence>
<dbReference type="PROSITE" id="PS50850">
    <property type="entry name" value="MFS"/>
    <property type="match status" value="1"/>
</dbReference>
<dbReference type="Gene3D" id="1.20.1250.20">
    <property type="entry name" value="MFS general substrate transporter like domains"/>
    <property type="match status" value="2"/>
</dbReference>
<keyword evidence="4 7" id="KW-0812">Transmembrane</keyword>
<evidence type="ECO:0000256" key="2">
    <source>
        <dbReference type="ARBA" id="ARBA00022448"/>
    </source>
</evidence>
<dbReference type="STRING" id="363754.RHSP_16397"/>
<proteinExistence type="predicted"/>
<evidence type="ECO:0000256" key="3">
    <source>
        <dbReference type="ARBA" id="ARBA00022475"/>
    </source>
</evidence>